<feature type="region of interest" description="Disordered" evidence="1">
    <location>
        <begin position="31"/>
        <end position="111"/>
    </location>
</feature>
<dbReference type="KEGG" id="talb:FTW19_04585"/>
<feature type="compositionally biased region" description="Low complexity" evidence="1">
    <location>
        <begin position="54"/>
        <end position="101"/>
    </location>
</feature>
<dbReference type="RefSeq" id="WP_147646544.1">
    <property type="nucleotide sequence ID" value="NZ_CP042806.1"/>
</dbReference>
<feature type="compositionally biased region" description="Polar residues" evidence="1">
    <location>
        <begin position="31"/>
        <end position="42"/>
    </location>
</feature>
<protein>
    <submittedName>
        <fullName evidence="2">Uncharacterized protein</fullName>
    </submittedName>
</protein>
<dbReference type="EMBL" id="CP042806">
    <property type="protein sequence ID" value="QEE27352.1"/>
    <property type="molecule type" value="Genomic_DNA"/>
</dbReference>
<name>A0A5B9E525_9BACT</name>
<reference evidence="2 3" key="1">
    <citation type="submission" date="2019-08" db="EMBL/GenBank/DDBJ databases">
        <title>Complete genome sequence of Terriglobus albidus strain ORNL.</title>
        <authorList>
            <person name="Podar M."/>
        </authorList>
    </citation>
    <scope>NUCLEOTIDE SEQUENCE [LARGE SCALE GENOMIC DNA]</scope>
    <source>
        <strain evidence="2 3">ORNL</strain>
    </source>
</reference>
<sequence>MDEASASATQALRKQGNKAIVLCLDLRKTLSTPTFDPSQQHAQELAQLAGGGTTSPAPAAPQTAQPEQTPPATTADAAPSPLPPTAGNTPPAAPPTMATAPGGPGQVGDASFTVPATWRAGKATATEALYQRPTKDRGEVQIIVFEQKPMQGDFKTSFAATVRGLFPGKPPELKYIYPAMTRTGLPAFHVRDGSQLRSGKSAALRAVGMQLPGNQIFVIMLLSTDHYGGLYDAEKELTSVVSSLTFRTQNGVRPWDPLVNHGSGSATGVYWYSTITNMPNAFGGMDTRAERKYVVLLPGGRAYRDLPSGGHVLDMDFAGLCHDPKKANDCGSYDLQGGAVTFRWPDDFGLMAESTGSYIAGRSLESEGSKYNYVGPVNGDLKLNGRYRSFFASVGQTAFSSNAVSSEKFITFTPDGRYQKQGFTGASFSNTGAQGTVGGKHAPSQGTYRISGYTMVLQPMNGPPESYTVVFEEQGQHPGAVFIDDEAYLSK</sequence>
<dbReference type="Proteomes" id="UP000321820">
    <property type="component" value="Chromosome"/>
</dbReference>
<dbReference type="OrthoDB" id="7912525at2"/>
<evidence type="ECO:0000313" key="3">
    <source>
        <dbReference type="Proteomes" id="UP000321820"/>
    </source>
</evidence>
<gene>
    <name evidence="2" type="ORF">FTW19_04585</name>
</gene>
<dbReference type="AlphaFoldDB" id="A0A5B9E525"/>
<proteinExistence type="predicted"/>
<accession>A0A5B9E525</accession>
<evidence type="ECO:0000313" key="2">
    <source>
        <dbReference type="EMBL" id="QEE27352.1"/>
    </source>
</evidence>
<evidence type="ECO:0000256" key="1">
    <source>
        <dbReference type="SAM" id="MobiDB-lite"/>
    </source>
</evidence>
<keyword evidence="3" id="KW-1185">Reference proteome</keyword>
<organism evidence="2 3">
    <name type="scientific">Terriglobus albidus</name>
    <dbReference type="NCBI Taxonomy" id="1592106"/>
    <lineage>
        <taxon>Bacteria</taxon>
        <taxon>Pseudomonadati</taxon>
        <taxon>Acidobacteriota</taxon>
        <taxon>Terriglobia</taxon>
        <taxon>Terriglobales</taxon>
        <taxon>Acidobacteriaceae</taxon>
        <taxon>Terriglobus</taxon>
    </lineage>
</organism>